<keyword evidence="5" id="KW-0597">Phosphoprotein</keyword>
<proteinExistence type="predicted"/>
<evidence type="ECO:0000256" key="6">
    <source>
        <dbReference type="ARBA" id="ARBA00022679"/>
    </source>
</evidence>
<evidence type="ECO:0000256" key="5">
    <source>
        <dbReference type="ARBA" id="ARBA00022553"/>
    </source>
</evidence>
<gene>
    <name evidence="14" type="ORF">HGO97_022065</name>
</gene>
<keyword evidence="6" id="KW-0808">Transferase</keyword>
<evidence type="ECO:0000256" key="7">
    <source>
        <dbReference type="ARBA" id="ARBA00022741"/>
    </source>
</evidence>
<dbReference type="CDD" id="cd00082">
    <property type="entry name" value="HisKA"/>
    <property type="match status" value="1"/>
</dbReference>
<dbReference type="CDD" id="cd00075">
    <property type="entry name" value="HATPase"/>
    <property type="match status" value="1"/>
</dbReference>
<evidence type="ECO:0000256" key="4">
    <source>
        <dbReference type="ARBA" id="ARBA00022475"/>
    </source>
</evidence>
<dbReference type="InterPro" id="IPR003661">
    <property type="entry name" value="HisK_dim/P_dom"/>
</dbReference>
<accession>A0ABS6DAG4</accession>
<dbReference type="PROSITE" id="PS50109">
    <property type="entry name" value="HIS_KIN"/>
    <property type="match status" value="1"/>
</dbReference>
<dbReference type="SMART" id="SM00387">
    <property type="entry name" value="HATPase_c"/>
    <property type="match status" value="1"/>
</dbReference>
<evidence type="ECO:0000256" key="9">
    <source>
        <dbReference type="ARBA" id="ARBA00022840"/>
    </source>
</evidence>
<dbReference type="Pfam" id="PF02518">
    <property type="entry name" value="HATPase_c"/>
    <property type="match status" value="1"/>
</dbReference>
<dbReference type="Pfam" id="PF00512">
    <property type="entry name" value="HisKA"/>
    <property type="match status" value="1"/>
</dbReference>
<dbReference type="EMBL" id="JABACJ020000036">
    <property type="protein sequence ID" value="MBU3878491.1"/>
    <property type="molecule type" value="Genomic_DNA"/>
</dbReference>
<evidence type="ECO:0000313" key="14">
    <source>
        <dbReference type="EMBL" id="MBU3878491.1"/>
    </source>
</evidence>
<comment type="caution">
    <text evidence="14">The sequence shown here is derived from an EMBL/GenBank/DDBJ whole genome shotgun (WGS) entry which is preliminary data.</text>
</comment>
<evidence type="ECO:0000256" key="12">
    <source>
        <dbReference type="SAM" id="Phobius"/>
    </source>
</evidence>
<evidence type="ECO:0000256" key="8">
    <source>
        <dbReference type="ARBA" id="ARBA00022777"/>
    </source>
</evidence>
<evidence type="ECO:0000256" key="11">
    <source>
        <dbReference type="ARBA" id="ARBA00023136"/>
    </source>
</evidence>
<name>A0ABS6DAG4_9FIRM</name>
<dbReference type="GO" id="GO:0016301">
    <property type="term" value="F:kinase activity"/>
    <property type="evidence" value="ECO:0007669"/>
    <property type="project" value="UniProtKB-KW"/>
</dbReference>
<keyword evidence="4" id="KW-1003">Cell membrane</keyword>
<keyword evidence="12" id="KW-1133">Transmembrane helix</keyword>
<comment type="catalytic activity">
    <reaction evidence="1">
        <text>ATP + protein L-histidine = ADP + protein N-phospho-L-histidine.</text>
        <dbReference type="EC" id="2.7.13.3"/>
    </reaction>
</comment>
<dbReference type="SMART" id="SM00388">
    <property type="entry name" value="HisKA"/>
    <property type="match status" value="1"/>
</dbReference>
<dbReference type="InterPro" id="IPR003594">
    <property type="entry name" value="HATPase_dom"/>
</dbReference>
<comment type="subcellular location">
    <subcellularLocation>
        <location evidence="2">Cell membrane</location>
        <topology evidence="2">Multi-pass membrane protein</topology>
    </subcellularLocation>
</comment>
<keyword evidence="7" id="KW-0547">Nucleotide-binding</keyword>
<reference evidence="14 15" key="1">
    <citation type="submission" date="2021-06" db="EMBL/GenBank/DDBJ databases">
        <title>Faecalicatena sp. nov. isolated from porcine feces.</title>
        <authorList>
            <person name="Oh B.S."/>
            <person name="Lee J.H."/>
        </authorList>
    </citation>
    <scope>NUCLEOTIDE SEQUENCE [LARGE SCALE GENOMIC DNA]</scope>
    <source>
        <strain evidence="14 15">AGMB00832</strain>
    </source>
</reference>
<evidence type="ECO:0000256" key="3">
    <source>
        <dbReference type="ARBA" id="ARBA00012438"/>
    </source>
</evidence>
<dbReference type="InterPro" id="IPR050398">
    <property type="entry name" value="HssS/ArlS-like"/>
</dbReference>
<keyword evidence="15" id="KW-1185">Reference proteome</keyword>
<feature type="transmembrane region" description="Helical" evidence="12">
    <location>
        <begin position="169"/>
        <end position="191"/>
    </location>
</feature>
<keyword evidence="10" id="KW-0902">Two-component regulatory system</keyword>
<evidence type="ECO:0000313" key="15">
    <source>
        <dbReference type="Proteomes" id="UP000723714"/>
    </source>
</evidence>
<evidence type="ECO:0000256" key="2">
    <source>
        <dbReference type="ARBA" id="ARBA00004651"/>
    </source>
</evidence>
<keyword evidence="8 14" id="KW-0418">Kinase</keyword>
<protein>
    <recommendedName>
        <fullName evidence="3">histidine kinase</fullName>
        <ecNumber evidence="3">2.7.13.3</ecNumber>
    </recommendedName>
</protein>
<dbReference type="RefSeq" id="WP_216245311.1">
    <property type="nucleotide sequence ID" value="NZ_JABACJ020000036.1"/>
</dbReference>
<dbReference type="PROSITE" id="PS51257">
    <property type="entry name" value="PROKAR_LIPOPROTEIN"/>
    <property type="match status" value="1"/>
</dbReference>
<dbReference type="InterPro" id="IPR005467">
    <property type="entry name" value="His_kinase_dom"/>
</dbReference>
<dbReference type="Proteomes" id="UP000723714">
    <property type="component" value="Unassembled WGS sequence"/>
</dbReference>
<keyword evidence="12" id="KW-0812">Transmembrane</keyword>
<dbReference type="PANTHER" id="PTHR45528">
    <property type="entry name" value="SENSOR HISTIDINE KINASE CPXA"/>
    <property type="match status" value="1"/>
</dbReference>
<keyword evidence="11 12" id="KW-0472">Membrane</keyword>
<feature type="transmembrane region" description="Helical" evidence="12">
    <location>
        <begin position="12"/>
        <end position="35"/>
    </location>
</feature>
<evidence type="ECO:0000256" key="1">
    <source>
        <dbReference type="ARBA" id="ARBA00000085"/>
    </source>
</evidence>
<dbReference type="EC" id="2.7.13.3" evidence="3"/>
<evidence type="ECO:0000259" key="13">
    <source>
        <dbReference type="PROSITE" id="PS50109"/>
    </source>
</evidence>
<evidence type="ECO:0000256" key="10">
    <source>
        <dbReference type="ARBA" id="ARBA00023012"/>
    </source>
</evidence>
<dbReference type="PANTHER" id="PTHR45528:SF1">
    <property type="entry name" value="SENSOR HISTIDINE KINASE CPXA"/>
    <property type="match status" value="1"/>
</dbReference>
<keyword evidence="9" id="KW-0067">ATP-binding</keyword>
<feature type="domain" description="Histidine kinase" evidence="13">
    <location>
        <begin position="254"/>
        <end position="474"/>
    </location>
</feature>
<sequence>MKQSGYRTTFHIYSIFFLSLLGTLLVACCLFAMLITAPDPNGKNVRSDWAKNFTLDFSDCIIFVDGSPTVKQTGIERLQDNHIGLQILDTAGNEVYAYQKLDNAQDTYSNADLLQLNQTGNLDTENRTSFVGIVTERGKDYVYILHFPMNIQKVTMYLNGERFTGGKKIVFSTIGILLAVIIFLGLVYGFLMTKTIRKLVTSIQDISGRCYLPVKAKGAFGDLYNSLNELDAGVKASDKLREETETIRREWIANITHDLKTPLSPIKGYAEILYDDTEKAAVEYRRYAGIILKNAAYMETLIEDLKLTWQLENGTFPVNRQEQNIVRFLRELSIDILNCPEYENRMILFECSNNITDETALLSFDTKLFTRAFQNLIINAFVHGTKDTEVTLKIGASESELTINVSDNGYGMSNVEAERLFERYYRGTNTESKTEGTGLGLAIAKNIIELHGGTISVYSNPGVGTSFLIRFPGN</sequence>
<organism evidence="14 15">
    <name type="scientific">Faecalicatena faecalis</name>
    <dbReference type="NCBI Taxonomy" id="2726362"/>
    <lineage>
        <taxon>Bacteria</taxon>
        <taxon>Bacillati</taxon>
        <taxon>Bacillota</taxon>
        <taxon>Clostridia</taxon>
        <taxon>Lachnospirales</taxon>
        <taxon>Lachnospiraceae</taxon>
        <taxon>Faecalicatena</taxon>
    </lineage>
</organism>